<feature type="transmembrane region" description="Helical" evidence="1">
    <location>
        <begin position="42"/>
        <end position="68"/>
    </location>
</feature>
<keyword evidence="1" id="KW-1133">Transmembrane helix</keyword>
<reference evidence="2 3" key="1">
    <citation type="journal article" date="2018" name="Syst. Appl. Microbiol.">
        <title>Pseudomonas gallaeciensis sp. nov., isolated from crude-oil-contaminated intertidal sand samples after the Prestige oil spill.</title>
        <authorList>
            <person name="Mulet M."/>
            <person name="Sanchez D."/>
            <person name="Rodriguez A.C."/>
            <person name="Nogales B."/>
            <person name="Bosch R."/>
            <person name="Busquets A."/>
            <person name="Gomila M."/>
            <person name="Lalucat J."/>
            <person name="Garcia-Valdes E."/>
        </authorList>
    </citation>
    <scope>NUCLEOTIDE SEQUENCE [LARGE SCALE GENOMIC DNA]</scope>
    <source>
        <strain evidence="2 3">V113</strain>
    </source>
</reference>
<evidence type="ECO:0000313" key="2">
    <source>
        <dbReference type="EMBL" id="RGP55983.1"/>
    </source>
</evidence>
<dbReference type="RefSeq" id="WP_118129030.1">
    <property type="nucleotide sequence ID" value="NZ_LMAZ01000001.1"/>
</dbReference>
<keyword evidence="1" id="KW-0812">Transmembrane</keyword>
<accession>A0A395R7B7</accession>
<organism evidence="2 3">
    <name type="scientific">Pseudomonas abyssi</name>
    <dbReference type="NCBI Taxonomy" id="170540"/>
    <lineage>
        <taxon>Bacteria</taxon>
        <taxon>Pseudomonadati</taxon>
        <taxon>Pseudomonadota</taxon>
        <taxon>Gammaproteobacteria</taxon>
        <taxon>Pseudomonadales</taxon>
        <taxon>Pseudomonadaceae</taxon>
        <taxon>Pseudomonas</taxon>
    </lineage>
</organism>
<protein>
    <submittedName>
        <fullName evidence="2">Uncharacterized protein</fullName>
    </submittedName>
</protein>
<name>A0A395R7B7_9PSED</name>
<sequence>MSRPIDLPFSELIALFRQGDEFRWIWLRAWLWQQMRPYLKGLLIGVFLTLLAFVLGASFASGFSRVLLSNKPAAEMRCVQ</sequence>
<keyword evidence="1" id="KW-0472">Membrane</keyword>
<evidence type="ECO:0000256" key="1">
    <source>
        <dbReference type="SAM" id="Phobius"/>
    </source>
</evidence>
<comment type="caution">
    <text evidence="2">The sequence shown here is derived from an EMBL/GenBank/DDBJ whole genome shotgun (WGS) entry which is preliminary data.</text>
</comment>
<keyword evidence="3" id="KW-1185">Reference proteome</keyword>
<gene>
    <name evidence="2" type="ORF">ASB58_00940</name>
</gene>
<proteinExistence type="predicted"/>
<evidence type="ECO:0000313" key="3">
    <source>
        <dbReference type="Proteomes" id="UP000265411"/>
    </source>
</evidence>
<dbReference type="AlphaFoldDB" id="A0A395R7B7"/>
<dbReference type="EMBL" id="LMAZ01000001">
    <property type="protein sequence ID" value="RGP55983.1"/>
    <property type="molecule type" value="Genomic_DNA"/>
</dbReference>
<dbReference type="Proteomes" id="UP000265411">
    <property type="component" value="Unassembled WGS sequence"/>
</dbReference>